<evidence type="ECO:0000259" key="4">
    <source>
        <dbReference type="PROSITE" id="PS50883"/>
    </source>
</evidence>
<dbReference type="RefSeq" id="WP_005959777.1">
    <property type="nucleotide sequence ID" value="NZ_CP090569.1"/>
</dbReference>
<dbReference type="KEGG" id="eps:L0Y14_13725"/>
<accession>A0A9J6ZWP8</accession>
<dbReference type="Gene3D" id="3.30.450.20">
    <property type="entry name" value="PAS domain"/>
    <property type="match status" value="1"/>
</dbReference>
<evidence type="ECO:0000259" key="3">
    <source>
        <dbReference type="PROSITE" id="PS50113"/>
    </source>
</evidence>
<dbReference type="CDD" id="cd01949">
    <property type="entry name" value="GGDEF"/>
    <property type="match status" value="1"/>
</dbReference>
<dbReference type="Gene3D" id="3.30.70.270">
    <property type="match status" value="1"/>
</dbReference>
<dbReference type="InterPro" id="IPR029150">
    <property type="entry name" value="dCache_3"/>
</dbReference>
<dbReference type="NCBIfam" id="TIGR00229">
    <property type="entry name" value="sensory_box"/>
    <property type="match status" value="1"/>
</dbReference>
<evidence type="ECO:0000256" key="2">
    <source>
        <dbReference type="SAM" id="Phobius"/>
    </source>
</evidence>
<dbReference type="AlphaFoldDB" id="A0A9J6ZWP8"/>
<dbReference type="PANTHER" id="PTHR44757">
    <property type="entry name" value="DIGUANYLATE CYCLASE DGCP"/>
    <property type="match status" value="1"/>
</dbReference>
<dbReference type="InterPro" id="IPR029787">
    <property type="entry name" value="Nucleotide_cyclase"/>
</dbReference>
<feature type="domain" description="PAC" evidence="3">
    <location>
        <begin position="475"/>
        <end position="528"/>
    </location>
</feature>
<evidence type="ECO:0000313" key="6">
    <source>
        <dbReference type="EMBL" id="USF87185.1"/>
    </source>
</evidence>
<sequence>MAGQAKESARFFSLKWKAGLLFSLILIGVNGGLAALGYLQLQHQFVQHQREINQQQAEELRALVLDRFQQLEQVAALTPVIAASQSGESRLAKRLEMVFEQNAATLEIDWGLDFAAFFSSSGEPLYHWQSEQTLAYFKPQVAQVNRTQQPFHWIDCQRGCRQFVAEPLLDRAEYAGVTLLGRPISDLILAFNSITGADIALLSQSAQPGPDPLAGTLAAHWGVGVVARSQADQLLPMLNAAASRIALTQLQEEPQQLTYAGNRYALQIVPLSASSGVHRPQFLIINDITRSVEQIEHSIRTAVIAGLLGLLLSEAVLLLLLWSPMRRLRLLSRALPLLAQNAFAEVQHKLARPIKWIAADEIDVAGGAVLDLAARLEALNLEVRKRAISLIERSEELARERDFVTSLLHNAQVVILTQGSQGQLLSINPEGERVFGCREEQAGKLSFLELIEVAGEMDDPEPYLQRLKRGEIDVYQHDSRVVSDDGRQFSISWVHSRLPAKDADDLPLLLSIGLDVTERKVAERNLAWLADHDPLTELFNRRRLVAELERLLERSERYDESGALLFIDLDQFKYVNDISGHQAGDALLKIIARQLAQATRSSDILARIGGDEFAMLLPNADVSAAVDVAGKLLDVMKGIELPSKEASQRISASIGVVLFPDHGVNLQDLMANADLAMYQAKERGRDRWHLFAQDEQIREQMSDSVSLKGKIEWALAEGGFLLHYQPIMEIASRRISHYEVLLRLREADARIVMPGDFIPVAEKTGLIHSIDRLVLREAINRLAELGKAGQQLINLSVNLSGWAVDDPELLPLLKQLLQLRGVRPQQLVFEITETAALADMAAAESFIRELQELGCRFAMDDFGVGFSSFYYLRELPLDIVKIDGSFIRQLPQNRKDQVFVKALVEMASGLGKKTIAEFVEDEATLHMLEEIGVDYAQGYFIGRPQAEIELPTG</sequence>
<evidence type="ECO:0000313" key="7">
    <source>
        <dbReference type="Proteomes" id="UP001056649"/>
    </source>
</evidence>
<reference evidence="6" key="1">
    <citation type="journal article" date="2022" name="Mol. Ecol. Resour.">
        <title>The complete and closed genome of the facultative generalist Candidatus Endoriftia persephone from deep-sea hydrothermal vents.</title>
        <authorList>
            <person name="de Oliveira A.L."/>
            <person name="Srivastava A."/>
            <person name="Espada-Hinojosa S."/>
            <person name="Bright M."/>
        </authorList>
    </citation>
    <scope>NUCLEOTIDE SEQUENCE</scope>
    <source>
        <strain evidence="6">Tica-EPR-9o50.N</strain>
    </source>
</reference>
<dbReference type="SUPFAM" id="SSF55785">
    <property type="entry name" value="PYP-like sensor domain (PAS domain)"/>
    <property type="match status" value="1"/>
</dbReference>
<comment type="cofactor">
    <cofactor evidence="1">
        <name>Mg(2+)</name>
        <dbReference type="ChEBI" id="CHEBI:18420"/>
    </cofactor>
</comment>
<keyword evidence="2" id="KW-0472">Membrane</keyword>
<gene>
    <name evidence="6" type="ORF">L0Y14_13725</name>
</gene>
<feature type="domain" description="GGDEF" evidence="5">
    <location>
        <begin position="560"/>
        <end position="693"/>
    </location>
</feature>
<dbReference type="Gene3D" id="3.20.20.450">
    <property type="entry name" value="EAL domain"/>
    <property type="match status" value="1"/>
</dbReference>
<dbReference type="InterPro" id="IPR000014">
    <property type="entry name" value="PAS"/>
</dbReference>
<dbReference type="EMBL" id="CP090569">
    <property type="protein sequence ID" value="USF87185.1"/>
    <property type="molecule type" value="Genomic_DNA"/>
</dbReference>
<feature type="domain" description="EAL" evidence="4">
    <location>
        <begin position="704"/>
        <end position="953"/>
    </location>
</feature>
<dbReference type="PROSITE" id="PS50887">
    <property type="entry name" value="GGDEF"/>
    <property type="match status" value="1"/>
</dbReference>
<dbReference type="SMART" id="SM00052">
    <property type="entry name" value="EAL"/>
    <property type="match status" value="1"/>
</dbReference>
<dbReference type="SUPFAM" id="SSF55073">
    <property type="entry name" value="Nucleotide cyclase"/>
    <property type="match status" value="1"/>
</dbReference>
<dbReference type="InterPro" id="IPR035965">
    <property type="entry name" value="PAS-like_dom_sf"/>
</dbReference>
<name>A0A9J6ZWP8_9GAMM</name>
<protein>
    <submittedName>
        <fullName evidence="6">EAL domain-containing protein</fullName>
    </submittedName>
</protein>
<dbReference type="InterPro" id="IPR035919">
    <property type="entry name" value="EAL_sf"/>
</dbReference>
<dbReference type="InterPro" id="IPR043128">
    <property type="entry name" value="Rev_trsase/Diguanyl_cyclase"/>
</dbReference>
<feature type="transmembrane region" description="Helical" evidence="2">
    <location>
        <begin position="302"/>
        <end position="323"/>
    </location>
</feature>
<keyword evidence="2" id="KW-1133">Transmembrane helix</keyword>
<dbReference type="CDD" id="cd01948">
    <property type="entry name" value="EAL"/>
    <property type="match status" value="1"/>
</dbReference>
<keyword evidence="2" id="KW-0812">Transmembrane</keyword>
<dbReference type="FunFam" id="3.30.70.270:FF:000001">
    <property type="entry name" value="Diguanylate cyclase domain protein"/>
    <property type="match status" value="1"/>
</dbReference>
<dbReference type="Pfam" id="PF00563">
    <property type="entry name" value="EAL"/>
    <property type="match status" value="1"/>
</dbReference>
<dbReference type="GO" id="GO:0003824">
    <property type="term" value="F:catalytic activity"/>
    <property type="evidence" value="ECO:0007669"/>
    <property type="project" value="UniProtKB-ARBA"/>
</dbReference>
<dbReference type="InterPro" id="IPR000160">
    <property type="entry name" value="GGDEF_dom"/>
</dbReference>
<dbReference type="Pfam" id="PF00990">
    <property type="entry name" value="GGDEF"/>
    <property type="match status" value="1"/>
</dbReference>
<organism evidence="6 7">
    <name type="scientific">Candidatus Endoriftia persephonae</name>
    <dbReference type="NCBI Taxonomy" id="393765"/>
    <lineage>
        <taxon>Bacteria</taxon>
        <taxon>Pseudomonadati</taxon>
        <taxon>Pseudomonadota</taxon>
        <taxon>Gammaproteobacteria</taxon>
        <taxon>Chromatiales</taxon>
        <taxon>Sedimenticolaceae</taxon>
        <taxon>Candidatus Endoriftia</taxon>
    </lineage>
</organism>
<dbReference type="PANTHER" id="PTHR44757:SF2">
    <property type="entry name" value="BIOFILM ARCHITECTURE MAINTENANCE PROTEIN MBAA"/>
    <property type="match status" value="1"/>
</dbReference>
<dbReference type="Pfam" id="PF14827">
    <property type="entry name" value="dCache_3"/>
    <property type="match status" value="1"/>
</dbReference>
<dbReference type="PROSITE" id="PS50883">
    <property type="entry name" value="EAL"/>
    <property type="match status" value="1"/>
</dbReference>
<proteinExistence type="predicted"/>
<dbReference type="InterPro" id="IPR052155">
    <property type="entry name" value="Biofilm_reg_signaling"/>
</dbReference>
<dbReference type="SUPFAM" id="SSF141868">
    <property type="entry name" value="EAL domain-like"/>
    <property type="match status" value="1"/>
</dbReference>
<keyword evidence="7" id="KW-1185">Reference proteome</keyword>
<dbReference type="InterPro" id="IPR000700">
    <property type="entry name" value="PAS-assoc_C"/>
</dbReference>
<dbReference type="PROSITE" id="PS50113">
    <property type="entry name" value="PAC"/>
    <property type="match status" value="1"/>
</dbReference>
<dbReference type="InterPro" id="IPR001633">
    <property type="entry name" value="EAL_dom"/>
</dbReference>
<dbReference type="Proteomes" id="UP001056649">
    <property type="component" value="Chromosome"/>
</dbReference>
<dbReference type="SMART" id="SM00267">
    <property type="entry name" value="GGDEF"/>
    <property type="match status" value="1"/>
</dbReference>
<dbReference type="NCBIfam" id="TIGR00254">
    <property type="entry name" value="GGDEF"/>
    <property type="match status" value="1"/>
</dbReference>
<evidence type="ECO:0000259" key="5">
    <source>
        <dbReference type="PROSITE" id="PS50887"/>
    </source>
</evidence>
<evidence type="ECO:0000256" key="1">
    <source>
        <dbReference type="ARBA" id="ARBA00001946"/>
    </source>
</evidence>